<dbReference type="Proteomes" id="UP000605970">
    <property type="component" value="Unassembled WGS sequence"/>
</dbReference>
<keyword evidence="2" id="KW-1185">Reference proteome</keyword>
<reference evidence="1" key="1">
    <citation type="journal article" date="2020" name="Ecol. Evol.">
        <title>Genome structure and content of the rice root-knot nematode (Meloidogyne graminicola).</title>
        <authorList>
            <person name="Phan N.T."/>
            <person name="Danchin E.G.J."/>
            <person name="Klopp C."/>
            <person name="Perfus-Barbeoch L."/>
            <person name="Kozlowski D.K."/>
            <person name="Koutsovoulos G.D."/>
            <person name="Lopez-Roques C."/>
            <person name="Bouchez O."/>
            <person name="Zahm M."/>
            <person name="Besnard G."/>
            <person name="Bellafiore S."/>
        </authorList>
    </citation>
    <scope>NUCLEOTIDE SEQUENCE</scope>
    <source>
        <strain evidence="1">VN-18</strain>
    </source>
</reference>
<comment type="caution">
    <text evidence="1">The sequence shown here is derived from an EMBL/GenBank/DDBJ whole genome shotgun (WGS) entry which is preliminary data.</text>
</comment>
<sequence length="186" mass="21534">MEQLHSGQYLIYRHLLNIFLLLFNNNNKDNFTLIIYGFRGGIENLIKINILINLFEPSKLLNVHHFPQELFLVSGGTLQLNSNLISTSHSILSDSSIFYKIIQTPQNGVNFIFKEEGEVINNKSFSSFPLILNFTQEDINKGFIWLEHNLINEKQLWNVIGIQLTTFVNEQLILDSGKFFFVLNLN</sequence>
<proteinExistence type="predicted"/>
<evidence type="ECO:0000313" key="1">
    <source>
        <dbReference type="EMBL" id="KAF7630982.1"/>
    </source>
</evidence>
<protein>
    <submittedName>
        <fullName evidence="1">Uncharacterized protein</fullName>
    </submittedName>
</protein>
<name>A0A8S9ZEV6_9BILA</name>
<accession>A0A8S9ZEV6</accession>
<evidence type="ECO:0000313" key="2">
    <source>
        <dbReference type="Proteomes" id="UP000605970"/>
    </source>
</evidence>
<dbReference type="EMBL" id="JABEBT010000122">
    <property type="protein sequence ID" value="KAF7630982.1"/>
    <property type="molecule type" value="Genomic_DNA"/>
</dbReference>
<organism evidence="1 2">
    <name type="scientific">Meloidogyne graminicola</name>
    <dbReference type="NCBI Taxonomy" id="189291"/>
    <lineage>
        <taxon>Eukaryota</taxon>
        <taxon>Metazoa</taxon>
        <taxon>Ecdysozoa</taxon>
        <taxon>Nematoda</taxon>
        <taxon>Chromadorea</taxon>
        <taxon>Rhabditida</taxon>
        <taxon>Tylenchina</taxon>
        <taxon>Tylenchomorpha</taxon>
        <taxon>Tylenchoidea</taxon>
        <taxon>Meloidogynidae</taxon>
        <taxon>Meloidogyninae</taxon>
        <taxon>Meloidogyne</taxon>
    </lineage>
</organism>
<gene>
    <name evidence="1" type="ORF">Mgra_00008756</name>
</gene>
<dbReference type="AlphaFoldDB" id="A0A8S9ZEV6"/>